<protein>
    <submittedName>
        <fullName evidence="1">Uncharacterized protein</fullName>
    </submittedName>
</protein>
<organism evidence="1 2">
    <name type="scientific">Trifolium pratense</name>
    <name type="common">Red clover</name>
    <dbReference type="NCBI Taxonomy" id="57577"/>
    <lineage>
        <taxon>Eukaryota</taxon>
        <taxon>Viridiplantae</taxon>
        <taxon>Streptophyta</taxon>
        <taxon>Embryophyta</taxon>
        <taxon>Tracheophyta</taxon>
        <taxon>Spermatophyta</taxon>
        <taxon>Magnoliopsida</taxon>
        <taxon>eudicotyledons</taxon>
        <taxon>Gunneridae</taxon>
        <taxon>Pentapetalae</taxon>
        <taxon>rosids</taxon>
        <taxon>fabids</taxon>
        <taxon>Fabales</taxon>
        <taxon>Fabaceae</taxon>
        <taxon>Papilionoideae</taxon>
        <taxon>50 kb inversion clade</taxon>
        <taxon>NPAAA clade</taxon>
        <taxon>Hologalegina</taxon>
        <taxon>IRL clade</taxon>
        <taxon>Trifolieae</taxon>
        <taxon>Trifolium</taxon>
    </lineage>
</organism>
<dbReference type="Proteomes" id="UP001177021">
    <property type="component" value="Unassembled WGS sequence"/>
</dbReference>
<accession>A0ACB0LBR9</accession>
<sequence>MCFNVILYLKGMWIVGRGFNLLERILKNIDLSSNNLIGEIPKEVGHLIGFVSLNLSCNNLSGEIPFEIENLVSLDIFDLSINHFSEIIPSTLSKNNRLKVLDLSNNSLYGRIPTKRWMQTLDPSSFPEINFRKNMS</sequence>
<evidence type="ECO:0000313" key="2">
    <source>
        <dbReference type="Proteomes" id="UP001177021"/>
    </source>
</evidence>
<dbReference type="EMBL" id="CASHSV030000513">
    <property type="protein sequence ID" value="CAJ2666245.1"/>
    <property type="molecule type" value="Genomic_DNA"/>
</dbReference>
<gene>
    <name evidence="1" type="ORF">MILVUS5_LOCUS31062</name>
</gene>
<comment type="caution">
    <text evidence="1">The sequence shown here is derived from an EMBL/GenBank/DDBJ whole genome shotgun (WGS) entry which is preliminary data.</text>
</comment>
<reference evidence="1" key="1">
    <citation type="submission" date="2023-10" db="EMBL/GenBank/DDBJ databases">
        <authorList>
            <person name="Rodriguez Cubillos JULIANA M."/>
            <person name="De Vega J."/>
        </authorList>
    </citation>
    <scope>NUCLEOTIDE SEQUENCE</scope>
</reference>
<keyword evidence="2" id="KW-1185">Reference proteome</keyword>
<proteinExistence type="predicted"/>
<evidence type="ECO:0000313" key="1">
    <source>
        <dbReference type="EMBL" id="CAJ2666245.1"/>
    </source>
</evidence>
<name>A0ACB0LBR9_TRIPR</name>